<evidence type="ECO:0000313" key="6">
    <source>
        <dbReference type="Proteomes" id="UP000017396"/>
    </source>
</evidence>
<dbReference type="PATRIC" id="fig|1183438.3.peg.3658"/>
<dbReference type="GO" id="GO:0052624">
    <property type="term" value="F:2-phytyl-1,4-naphthoquinone methyltransferase activity"/>
    <property type="evidence" value="ECO:0007669"/>
    <property type="project" value="UniProtKB-EC"/>
</dbReference>
<evidence type="ECO:0000256" key="1">
    <source>
        <dbReference type="ARBA" id="ARBA00022603"/>
    </source>
</evidence>
<dbReference type="RefSeq" id="WP_023175284.1">
    <property type="nucleotide sequence ID" value="NC_022600.1"/>
</dbReference>
<dbReference type="Proteomes" id="UP000017396">
    <property type="component" value="Chromosome"/>
</dbReference>
<dbReference type="InterPro" id="IPR029063">
    <property type="entry name" value="SAM-dependent_MTases_sf"/>
</dbReference>
<dbReference type="PANTHER" id="PTHR43591:SF24">
    <property type="entry name" value="2-METHOXY-6-POLYPRENYL-1,4-BENZOQUINOL METHYLASE, MITOCHONDRIAL"/>
    <property type="match status" value="1"/>
</dbReference>
<dbReference type="NCBIfam" id="NF001244">
    <property type="entry name" value="PRK00216.1-5"/>
    <property type="match status" value="1"/>
</dbReference>
<dbReference type="CDD" id="cd02440">
    <property type="entry name" value="AdoMet_MTases"/>
    <property type="match status" value="1"/>
</dbReference>
<comment type="function">
    <text evidence="4">Methyltransferase required for the conversion of 2-phytyl-1,4-beta-naphthoquinol to phylloquinol.</text>
</comment>
<gene>
    <name evidence="5" type="primary">ubiE</name>
    <name evidence="4" type="synonym">menG</name>
    <name evidence="5" type="ORF">GKIL_3721</name>
</gene>
<reference evidence="5 6" key="1">
    <citation type="journal article" date="2013" name="PLoS ONE">
        <title>Cultivation and Complete Genome Sequencing of Gloeobacter kilaueensis sp. nov., from a Lava Cave in Kilauea Caldera, Hawai'i.</title>
        <authorList>
            <person name="Saw J.H."/>
            <person name="Schatz M."/>
            <person name="Brown M.V."/>
            <person name="Kunkel D.D."/>
            <person name="Foster J.S."/>
            <person name="Shick H."/>
            <person name="Christensen S."/>
            <person name="Hou S."/>
            <person name="Wan X."/>
            <person name="Donachie S.P."/>
        </authorList>
    </citation>
    <scope>NUCLEOTIDE SEQUENCE [LARGE SCALE GENOMIC DNA]</scope>
    <source>
        <strain evidence="6">JS</strain>
    </source>
</reference>
<keyword evidence="5" id="KW-0830">Ubiquinone</keyword>
<dbReference type="Pfam" id="PF01209">
    <property type="entry name" value="Ubie_methyltran"/>
    <property type="match status" value="1"/>
</dbReference>
<dbReference type="HOGENOM" id="CLU_037990_0_0_3"/>
<evidence type="ECO:0000256" key="4">
    <source>
        <dbReference type="HAMAP-Rule" id="MF_01982"/>
    </source>
</evidence>
<keyword evidence="6" id="KW-1185">Reference proteome</keyword>
<dbReference type="HAMAP" id="MF_01982">
    <property type="entry name" value="MenG_phylloquinone_subfam"/>
    <property type="match status" value="1"/>
</dbReference>
<dbReference type="GO" id="GO:0032259">
    <property type="term" value="P:methylation"/>
    <property type="evidence" value="ECO:0007669"/>
    <property type="project" value="UniProtKB-KW"/>
</dbReference>
<dbReference type="InterPro" id="IPR032904">
    <property type="entry name" value="MenG"/>
</dbReference>
<keyword evidence="1 4" id="KW-0489">Methyltransferase</keyword>
<sequence>MSERSEILRIFNAIAPVYDRLNDQMSFGLHRVWKKMAVAWTECPAGGTALDLCCGTGDLALLLARRVGPKGQVYGVDFAAAQLEQARRRDRQGRVQWMEADALALPFAGGSFDAITQSFGLRNVVDIPACLQQMRRVLKAGGRAVILDLHRPADERWRAFQQWYLSERVTDLGREMGLTAEYAYIAPSLERFVSGEEQEALALAAGFKQARHYPLVGGAVGVLVAG</sequence>
<organism evidence="5 6">
    <name type="scientific">Gloeobacter kilaueensis (strain ATCC BAA-2537 / CCAP 1431/1 / ULC 316 / JS1)</name>
    <dbReference type="NCBI Taxonomy" id="1183438"/>
    <lineage>
        <taxon>Bacteria</taxon>
        <taxon>Bacillati</taxon>
        <taxon>Cyanobacteriota</taxon>
        <taxon>Cyanophyceae</taxon>
        <taxon>Gloeobacterales</taxon>
        <taxon>Gloeobacteraceae</taxon>
        <taxon>Gloeobacter</taxon>
    </lineage>
</organism>
<keyword evidence="3 4" id="KW-0949">S-adenosyl-L-methionine</keyword>
<comment type="pathway">
    <text evidence="4">Cofactor biosynthesis; phylloquinone biosynthesis.</text>
</comment>
<accession>U5QLV6</accession>
<dbReference type="PROSITE" id="PS01183">
    <property type="entry name" value="UBIE_1"/>
    <property type="match status" value="1"/>
</dbReference>
<dbReference type="UniPathway" id="UPA00995"/>
<evidence type="ECO:0000313" key="5">
    <source>
        <dbReference type="EMBL" id="AGY59967.1"/>
    </source>
</evidence>
<dbReference type="PROSITE" id="PS51608">
    <property type="entry name" value="SAM_MT_UBIE"/>
    <property type="match status" value="1"/>
</dbReference>
<protein>
    <recommendedName>
        <fullName evidence="4">2-phytyl-1,4-naphtoquinone methyltransferase</fullName>
        <ecNumber evidence="4">2.1.1.329</ecNumber>
    </recommendedName>
    <alternativeName>
        <fullName evidence="4">Demethylphylloquinone methyltransferase</fullName>
    </alternativeName>
</protein>
<proteinExistence type="inferred from homology"/>
<dbReference type="SUPFAM" id="SSF53335">
    <property type="entry name" value="S-adenosyl-L-methionine-dependent methyltransferases"/>
    <property type="match status" value="1"/>
</dbReference>
<dbReference type="NCBIfam" id="TIGR01934">
    <property type="entry name" value="MenG_MenH_UbiE"/>
    <property type="match status" value="1"/>
</dbReference>
<dbReference type="HAMAP" id="MF_01813">
    <property type="entry name" value="MenG_UbiE_methyltr"/>
    <property type="match status" value="1"/>
</dbReference>
<keyword evidence="2 4" id="KW-0808">Transferase</keyword>
<dbReference type="Gene3D" id="3.40.50.150">
    <property type="entry name" value="Vaccinia Virus protein VP39"/>
    <property type="match status" value="1"/>
</dbReference>
<dbReference type="KEGG" id="glj:GKIL_3721"/>
<name>U5QLV6_GLOK1</name>
<comment type="similarity">
    <text evidence="4">Belongs to the class I-like SAM-binding methyltransferase superfamily. MenG/UbiE family.</text>
</comment>
<dbReference type="AlphaFoldDB" id="U5QLV6"/>
<dbReference type="eggNOG" id="COG2226">
    <property type="taxonomic scope" value="Bacteria"/>
</dbReference>
<dbReference type="OrthoDB" id="9808140at2"/>
<dbReference type="InterPro" id="IPR023576">
    <property type="entry name" value="UbiE/COQ5_MeTrFase_CS"/>
</dbReference>
<dbReference type="EC" id="2.1.1.329" evidence="4"/>
<dbReference type="STRING" id="1183438.GKIL_3721"/>
<dbReference type="GO" id="GO:0042372">
    <property type="term" value="P:phylloquinone biosynthetic process"/>
    <property type="evidence" value="ECO:0007669"/>
    <property type="project" value="UniProtKB-UniRule"/>
</dbReference>
<dbReference type="EMBL" id="CP003587">
    <property type="protein sequence ID" value="AGY59967.1"/>
    <property type="molecule type" value="Genomic_DNA"/>
</dbReference>
<evidence type="ECO:0000256" key="2">
    <source>
        <dbReference type="ARBA" id="ARBA00022679"/>
    </source>
</evidence>
<dbReference type="InterPro" id="IPR004033">
    <property type="entry name" value="UbiE/COQ5_MeTrFase"/>
</dbReference>
<dbReference type="PANTHER" id="PTHR43591">
    <property type="entry name" value="METHYLTRANSFERASE"/>
    <property type="match status" value="1"/>
</dbReference>
<comment type="catalytic activity">
    <reaction evidence="4">
        <text>demethylphylloquinol + S-adenosyl-L-methionine = phylloquinol + S-adenosyl-L-homocysteine + H(+)</text>
        <dbReference type="Rhea" id="RHEA:40551"/>
        <dbReference type="ChEBI" id="CHEBI:15378"/>
        <dbReference type="ChEBI" id="CHEBI:28433"/>
        <dbReference type="ChEBI" id="CHEBI:57856"/>
        <dbReference type="ChEBI" id="CHEBI:59789"/>
        <dbReference type="ChEBI" id="CHEBI:87844"/>
        <dbReference type="EC" id="2.1.1.329"/>
    </reaction>
</comment>
<evidence type="ECO:0000256" key="3">
    <source>
        <dbReference type="ARBA" id="ARBA00022691"/>
    </source>
</evidence>